<keyword evidence="3" id="KW-1185">Reference proteome</keyword>
<protein>
    <submittedName>
        <fullName evidence="2">Prophage antirepressor</fullName>
    </submittedName>
</protein>
<organism evidence="2 3">
    <name type="scientific">Methanobacterium paludis (strain DSM 25820 / JCM 18151 / SWAN1)</name>
    <dbReference type="NCBI Taxonomy" id="868131"/>
    <lineage>
        <taxon>Archaea</taxon>
        <taxon>Methanobacteriati</taxon>
        <taxon>Methanobacteriota</taxon>
        <taxon>Methanomada group</taxon>
        <taxon>Methanobacteria</taxon>
        <taxon>Methanobacteriales</taxon>
        <taxon>Methanobacteriaceae</taxon>
        <taxon>Methanobacterium</taxon>
    </lineage>
</organism>
<dbReference type="RefSeq" id="WP_013824822.1">
    <property type="nucleotide sequence ID" value="NC_015574.1"/>
</dbReference>
<dbReference type="PANTHER" id="PTHR36180:SF2">
    <property type="entry name" value="BRO FAMILY PROTEIN"/>
    <property type="match status" value="1"/>
</dbReference>
<proteinExistence type="predicted"/>
<dbReference type="HOGENOM" id="CLU_046670_6_1_2"/>
<dbReference type="Proteomes" id="UP000009231">
    <property type="component" value="Chromosome"/>
</dbReference>
<dbReference type="PROSITE" id="PS51750">
    <property type="entry name" value="BRO_N"/>
    <property type="match status" value="1"/>
</dbReference>
<reference evidence="2 3" key="1">
    <citation type="journal article" date="2014" name="Int. J. Syst. Evol. Microbiol.">
        <title>Methanobacterium paludis sp. nov. and a novel strain of Methanobacterium lacus isolated from northern peatlands.</title>
        <authorList>
            <person name="Cadillo-Quiroz H."/>
            <person name="Brauer S.L."/>
            <person name="Goodson N."/>
            <person name="Yavitt J.B."/>
            <person name="Zinder S.H."/>
        </authorList>
    </citation>
    <scope>NUCLEOTIDE SEQUENCE [LARGE SCALE GENOMIC DNA]</scope>
    <source>
        <strain evidence="3">DSM 25820 / JCM 18151 / SWAN1</strain>
    </source>
</reference>
<evidence type="ECO:0000259" key="1">
    <source>
        <dbReference type="PROSITE" id="PS51750"/>
    </source>
</evidence>
<dbReference type="Pfam" id="PF02498">
    <property type="entry name" value="Bro-N"/>
    <property type="match status" value="1"/>
</dbReference>
<dbReference type="PANTHER" id="PTHR36180">
    <property type="entry name" value="DNA-BINDING PROTEIN-RELATED-RELATED"/>
    <property type="match status" value="1"/>
</dbReference>
<dbReference type="EMBL" id="CP002772">
    <property type="protein sequence ID" value="AEG17320.1"/>
    <property type="molecule type" value="Genomic_DNA"/>
</dbReference>
<gene>
    <name evidence="2" type="ordered locus">MSWAN_0276</name>
</gene>
<name>F6D2G3_METPW</name>
<feature type="domain" description="Bro-N" evidence="1">
    <location>
        <begin position="1"/>
        <end position="114"/>
    </location>
</feature>
<dbReference type="KEGG" id="mew:MSWAN_0276"/>
<evidence type="ECO:0000313" key="3">
    <source>
        <dbReference type="Proteomes" id="UP000009231"/>
    </source>
</evidence>
<dbReference type="InterPro" id="IPR003497">
    <property type="entry name" value="BRO_N_domain"/>
</dbReference>
<evidence type="ECO:0000313" key="2">
    <source>
        <dbReference type="EMBL" id="AEG17320.1"/>
    </source>
</evidence>
<dbReference type="GeneID" id="25394765"/>
<dbReference type="AlphaFoldDB" id="F6D2G3"/>
<sequence length="254" mass="29859">MNELMNFKFENDEELECIELNGEPLFNPYTIVECLEMTHEAVKKFVQRMSDNKKILIKNSDGTNSPHRKFNNAGELFITESGLYNLIFRSRAKKAEKFQDWVTDKVLPSIRKTGKYESELENQNVLTRQLLDNMTRNLEQLTGVRTEEMAITQNESWNKRLSNLMIDCSTRGLGTIRELYNELFYVFASETDIDIEDIAKLKGLKRMDYLRKHKELCKTVYEFAHKHFSSQDRQIVLISLDHDQQRLDRFVGGK</sequence>
<dbReference type="SMART" id="SM01040">
    <property type="entry name" value="Bro-N"/>
    <property type="match status" value="1"/>
</dbReference>
<accession>F6D2G3</accession>